<dbReference type="PANTHER" id="PTHR47466:SF1">
    <property type="entry name" value="METALLOPROTEASE MEP1 (AFU_ORTHOLOGUE AFUA_1G07730)-RELATED"/>
    <property type="match status" value="1"/>
</dbReference>
<feature type="domain" description="BACON" evidence="10">
    <location>
        <begin position="52"/>
        <end position="108"/>
    </location>
</feature>
<dbReference type="Proteomes" id="UP000181870">
    <property type="component" value="Unassembled WGS sequence"/>
</dbReference>
<evidence type="ECO:0000256" key="1">
    <source>
        <dbReference type="ARBA" id="ARBA00008721"/>
    </source>
</evidence>
<evidence type="ECO:0000256" key="5">
    <source>
        <dbReference type="ARBA" id="ARBA00022801"/>
    </source>
</evidence>
<dbReference type="CDD" id="cd14948">
    <property type="entry name" value="BACON"/>
    <property type="match status" value="1"/>
</dbReference>
<dbReference type="Gene3D" id="3.40.390.10">
    <property type="entry name" value="Collagenase (Catalytic Domain)"/>
    <property type="match status" value="1"/>
</dbReference>
<evidence type="ECO:0000256" key="3">
    <source>
        <dbReference type="ARBA" id="ARBA00022723"/>
    </source>
</evidence>
<comment type="similarity">
    <text evidence="1">Belongs to the peptidase M43B family.</text>
</comment>
<evidence type="ECO:0000256" key="6">
    <source>
        <dbReference type="ARBA" id="ARBA00022833"/>
    </source>
</evidence>
<dbReference type="Pfam" id="PF05572">
    <property type="entry name" value="Peptidase_M43"/>
    <property type="match status" value="1"/>
</dbReference>
<feature type="domain" description="Peptidase M43 pregnancy-associated plasma-A" evidence="9">
    <location>
        <begin position="275"/>
        <end position="398"/>
    </location>
</feature>
<dbReference type="Pfam" id="PF13004">
    <property type="entry name" value="BACON"/>
    <property type="match status" value="1"/>
</dbReference>
<dbReference type="Gene3D" id="2.60.40.10">
    <property type="entry name" value="Immunoglobulins"/>
    <property type="match status" value="1"/>
</dbReference>
<dbReference type="NCBIfam" id="TIGR03952">
    <property type="entry name" value="metzin_BF0631"/>
    <property type="match status" value="1"/>
</dbReference>
<organism evidence="11 12">
    <name type="scientific">Bacteroides ovatus</name>
    <dbReference type="NCBI Taxonomy" id="28116"/>
    <lineage>
        <taxon>Bacteria</taxon>
        <taxon>Pseudomonadati</taxon>
        <taxon>Bacteroidota</taxon>
        <taxon>Bacteroidia</taxon>
        <taxon>Bacteroidales</taxon>
        <taxon>Bacteroidaceae</taxon>
        <taxon>Bacteroides</taxon>
    </lineage>
</organism>
<keyword evidence="7" id="KW-0482">Metalloprotease</keyword>
<dbReference type="PANTHER" id="PTHR47466">
    <property type="match status" value="1"/>
</dbReference>
<dbReference type="PROSITE" id="PS51257">
    <property type="entry name" value="PROKAR_LIPOPROTEIN"/>
    <property type="match status" value="1"/>
</dbReference>
<dbReference type="InterPro" id="IPR024079">
    <property type="entry name" value="MetalloPept_cat_dom_sf"/>
</dbReference>
<dbReference type="GO" id="GO:0008237">
    <property type="term" value="F:metallopeptidase activity"/>
    <property type="evidence" value="ECO:0007669"/>
    <property type="project" value="UniProtKB-KW"/>
</dbReference>
<protein>
    <submittedName>
        <fullName evidence="11">Zinc-dependent metalloproteinase lipoprotein, BF0631 family</fullName>
    </submittedName>
</protein>
<keyword evidence="8" id="KW-1015">Disulfide bond</keyword>
<dbReference type="GO" id="GO:0046872">
    <property type="term" value="F:metal ion binding"/>
    <property type="evidence" value="ECO:0007669"/>
    <property type="project" value="UniProtKB-KW"/>
</dbReference>
<dbReference type="InterPro" id="IPR023852">
    <property type="entry name" value="Metalloproteinase_lipop_BF0631"/>
</dbReference>
<reference evidence="12" key="1">
    <citation type="submission" date="2016-10" db="EMBL/GenBank/DDBJ databases">
        <authorList>
            <person name="Varghese N."/>
            <person name="Submissions S."/>
        </authorList>
    </citation>
    <scope>NUCLEOTIDE SEQUENCE [LARGE SCALE GENOMIC DNA]</scope>
    <source>
        <strain evidence="12">NLAE-zl-C57</strain>
    </source>
</reference>
<keyword evidence="4" id="KW-0732">Signal</keyword>
<proteinExistence type="inferred from homology"/>
<evidence type="ECO:0000256" key="8">
    <source>
        <dbReference type="ARBA" id="ARBA00023157"/>
    </source>
</evidence>
<dbReference type="InterPro" id="IPR024361">
    <property type="entry name" value="BACON"/>
</dbReference>
<sequence>MKTKLIFLLSLLWILIGCDDSDSATLNISESKFDNISASGESLTIDITCSSSWTVTSNKQWCIPNTQKGENDGKLILSINANLESNSRTATVTIISHKVNKTVQIIQNGSINTAEEYHYKIPVIFHVLYKEDRNSLQKVNSSRLSHILDKVNSLYKSKNNSVDMNLTFTLATTDKNGETLPNPGVEYIQWPESYPIDCEAFMEDNSGEYVKYLWDPNSYINIMVYNFATEPNSNSVTLGISHIPFSTKGKHYLEGLGETDYSHLTLANLQFPLCVSINSLYINEESTSTKYNTADVTVTLAHELGHYLGLHHVFAETNNGTCEDTDYCKDTKSYNKQEYDSNCDYIYENERAKYTFENLVKRTGCDGIEFISYNIMDYTISYSNQFTLNQRERIRHVLSYSPLIPRPKKGDIDTRALNEGPLDLPIRTIK</sequence>
<dbReference type="GO" id="GO:0006508">
    <property type="term" value="P:proteolysis"/>
    <property type="evidence" value="ECO:0007669"/>
    <property type="project" value="UniProtKB-KW"/>
</dbReference>
<keyword evidence="2" id="KW-0645">Protease</keyword>
<evidence type="ECO:0000259" key="10">
    <source>
        <dbReference type="Pfam" id="PF13004"/>
    </source>
</evidence>
<dbReference type="EMBL" id="FNDO01000032">
    <property type="protein sequence ID" value="SDI23116.1"/>
    <property type="molecule type" value="Genomic_DNA"/>
</dbReference>
<keyword evidence="6" id="KW-0862">Zinc</keyword>
<evidence type="ECO:0000259" key="9">
    <source>
        <dbReference type="Pfam" id="PF05572"/>
    </source>
</evidence>
<keyword evidence="11" id="KW-0449">Lipoprotein</keyword>
<evidence type="ECO:0000313" key="12">
    <source>
        <dbReference type="Proteomes" id="UP000181870"/>
    </source>
</evidence>
<dbReference type="RefSeq" id="WP_074638001.1">
    <property type="nucleotide sequence ID" value="NZ_FNDO01000032.1"/>
</dbReference>
<evidence type="ECO:0000256" key="2">
    <source>
        <dbReference type="ARBA" id="ARBA00022670"/>
    </source>
</evidence>
<gene>
    <name evidence="11" type="ORF">SAMN05192582_103224</name>
</gene>
<evidence type="ECO:0000256" key="7">
    <source>
        <dbReference type="ARBA" id="ARBA00023049"/>
    </source>
</evidence>
<keyword evidence="3" id="KW-0479">Metal-binding</keyword>
<accession>A0A1G8IW73</accession>
<name>A0A1G8IW73_BACOV</name>
<keyword evidence="5" id="KW-0378">Hydrolase</keyword>
<dbReference type="InterPro" id="IPR008754">
    <property type="entry name" value="Peptidase_M43"/>
</dbReference>
<evidence type="ECO:0000256" key="4">
    <source>
        <dbReference type="ARBA" id="ARBA00022729"/>
    </source>
</evidence>
<dbReference type="SUPFAM" id="SSF55486">
    <property type="entry name" value="Metalloproteases ('zincins'), catalytic domain"/>
    <property type="match status" value="1"/>
</dbReference>
<dbReference type="InterPro" id="IPR013783">
    <property type="entry name" value="Ig-like_fold"/>
</dbReference>
<evidence type="ECO:0000313" key="11">
    <source>
        <dbReference type="EMBL" id="SDI23116.1"/>
    </source>
</evidence>
<dbReference type="AlphaFoldDB" id="A0A1G8IW73"/>